<dbReference type="HOGENOM" id="CLU_1425904_0_0_9"/>
<gene>
    <name evidence="1" type="ORF">Desgi_3072</name>
</gene>
<keyword evidence="2" id="KW-1185">Reference proteome</keyword>
<name>R4KGX6_9FIRM</name>
<dbReference type="Gene3D" id="3.40.50.1010">
    <property type="entry name" value="5'-nuclease"/>
    <property type="match status" value="1"/>
</dbReference>
<dbReference type="InterPro" id="IPR029060">
    <property type="entry name" value="PIN-like_dom_sf"/>
</dbReference>
<organism evidence="1 2">
    <name type="scientific">Desulfoscipio gibsoniae DSM 7213</name>
    <dbReference type="NCBI Taxonomy" id="767817"/>
    <lineage>
        <taxon>Bacteria</taxon>
        <taxon>Bacillati</taxon>
        <taxon>Bacillota</taxon>
        <taxon>Clostridia</taxon>
        <taxon>Eubacteriales</taxon>
        <taxon>Desulfallaceae</taxon>
        <taxon>Desulfoscipio</taxon>
    </lineage>
</organism>
<dbReference type="EMBL" id="CP003273">
    <property type="protein sequence ID" value="AGL02448.1"/>
    <property type="molecule type" value="Genomic_DNA"/>
</dbReference>
<dbReference type="SUPFAM" id="SSF88723">
    <property type="entry name" value="PIN domain-like"/>
    <property type="match status" value="1"/>
</dbReference>
<dbReference type="Proteomes" id="UP000013520">
    <property type="component" value="Chromosome"/>
</dbReference>
<dbReference type="AlphaFoldDB" id="R4KGX6"/>
<dbReference type="eggNOG" id="COG1848">
    <property type="taxonomic scope" value="Bacteria"/>
</dbReference>
<evidence type="ECO:0000313" key="1">
    <source>
        <dbReference type="EMBL" id="AGL02448.1"/>
    </source>
</evidence>
<dbReference type="KEGG" id="dgi:Desgi_3072"/>
<accession>R4KGX6</accession>
<proteinExistence type="predicted"/>
<evidence type="ECO:0000313" key="2">
    <source>
        <dbReference type="Proteomes" id="UP000013520"/>
    </source>
</evidence>
<protein>
    <submittedName>
        <fullName evidence="1">Putative nucleic acid-binding protein, contains PIN domain</fullName>
    </submittedName>
</protein>
<reference evidence="1 2" key="1">
    <citation type="submission" date="2012-01" db="EMBL/GenBank/DDBJ databases">
        <title>Complete sequence of Desulfotomaculum gibsoniae DSM 7213.</title>
        <authorList>
            <consortium name="US DOE Joint Genome Institute"/>
            <person name="Lucas S."/>
            <person name="Han J."/>
            <person name="Lapidus A."/>
            <person name="Cheng J.-F."/>
            <person name="Goodwin L."/>
            <person name="Pitluck S."/>
            <person name="Peters L."/>
            <person name="Ovchinnikova G."/>
            <person name="Teshima H."/>
            <person name="Detter J.C."/>
            <person name="Han C."/>
            <person name="Tapia R."/>
            <person name="Land M."/>
            <person name="Hauser L."/>
            <person name="Kyrpides N."/>
            <person name="Ivanova N."/>
            <person name="Pagani I."/>
            <person name="Parshina S."/>
            <person name="Plugge C."/>
            <person name="Muyzer G."/>
            <person name="Kuever J."/>
            <person name="Ivanova A."/>
            <person name="Nazina T."/>
            <person name="Klenk H.-P."/>
            <person name="Brambilla E."/>
            <person name="Spring S."/>
            <person name="Stams A.F."/>
            <person name="Woyke T."/>
        </authorList>
    </citation>
    <scope>NUCLEOTIDE SEQUENCE [LARGE SCALE GENOMIC DNA]</scope>
    <source>
        <strain evidence="1 2">DSM 7213</strain>
    </source>
</reference>
<sequence length="190" mass="21662">MNGNMVKVDFNVNFSGFQKSEDILVDTGVLLALLNEYDSWHETVSNLFENFVFNNDDTLFLYINPCIQNELTNLISNGKPLEWYGIKHPDFSITKDEIDVIERNSIDALQKLIDNDILIILDSNKESSLQQLKLYKELGAADAINATLANVYGISFLTVDNKLVNNMIDNADKLEDIQNLYYTTPVHKTY</sequence>
<dbReference type="STRING" id="767817.Desgi_3072"/>